<dbReference type="AlphaFoldDB" id="A0AAE0BFB3"/>
<accession>A0AAE0BFB3</accession>
<sequence>MFFNDPSVLLLSTPVEEGREDEYLEQLSYAFTYSSDIVTILRPRGFQPKTGFTLDGDTADTDFAALLAAFRHVLYPVSFSKFSKLLDLEHDYDFYHVVLNEILFTVLPILLRGTALALYSEAARSHPGDGRYILQRLRYEVEGVPDSDTDRYYVKMRATILDEHKDPAPQLTAIRTLGDKHARLNPECIPRLVVPVVAGRRPRPSMPYPLTANQATPSSALPQDFASAMASLQAAGGVDAHSVVVDDAQAGPAPADPAPAGSAMTFVATIPCMVLVGGP</sequence>
<organism evidence="1 2">
    <name type="scientific">Cymbomonas tetramitiformis</name>
    <dbReference type="NCBI Taxonomy" id="36881"/>
    <lineage>
        <taxon>Eukaryota</taxon>
        <taxon>Viridiplantae</taxon>
        <taxon>Chlorophyta</taxon>
        <taxon>Pyramimonadophyceae</taxon>
        <taxon>Pyramimonadales</taxon>
        <taxon>Pyramimonadaceae</taxon>
        <taxon>Cymbomonas</taxon>
    </lineage>
</organism>
<protein>
    <submittedName>
        <fullName evidence="1">Uncharacterized protein</fullName>
    </submittedName>
</protein>
<evidence type="ECO:0000313" key="2">
    <source>
        <dbReference type="Proteomes" id="UP001190700"/>
    </source>
</evidence>
<evidence type="ECO:0000313" key="1">
    <source>
        <dbReference type="EMBL" id="KAK3234830.1"/>
    </source>
</evidence>
<name>A0AAE0BFB3_9CHLO</name>
<dbReference type="Proteomes" id="UP001190700">
    <property type="component" value="Unassembled WGS sequence"/>
</dbReference>
<dbReference type="EMBL" id="LGRX02035448">
    <property type="protein sequence ID" value="KAK3234830.1"/>
    <property type="molecule type" value="Genomic_DNA"/>
</dbReference>
<keyword evidence="2" id="KW-1185">Reference proteome</keyword>
<reference evidence="1 2" key="1">
    <citation type="journal article" date="2015" name="Genome Biol. Evol.">
        <title>Comparative Genomics of a Bacterivorous Green Alga Reveals Evolutionary Causalities and Consequences of Phago-Mixotrophic Mode of Nutrition.</title>
        <authorList>
            <person name="Burns J.A."/>
            <person name="Paasch A."/>
            <person name="Narechania A."/>
            <person name="Kim E."/>
        </authorList>
    </citation>
    <scope>NUCLEOTIDE SEQUENCE [LARGE SCALE GENOMIC DNA]</scope>
    <source>
        <strain evidence="1 2">PLY_AMNH</strain>
    </source>
</reference>
<comment type="caution">
    <text evidence="1">The sequence shown here is derived from an EMBL/GenBank/DDBJ whole genome shotgun (WGS) entry which is preliminary data.</text>
</comment>
<proteinExistence type="predicted"/>
<gene>
    <name evidence="1" type="ORF">CYMTET_54928</name>
</gene>